<organism evidence="3 4">
    <name type="scientific">Desulfuromonas versatilis</name>
    <dbReference type="NCBI Taxonomy" id="2802975"/>
    <lineage>
        <taxon>Bacteria</taxon>
        <taxon>Pseudomonadati</taxon>
        <taxon>Thermodesulfobacteriota</taxon>
        <taxon>Desulfuromonadia</taxon>
        <taxon>Desulfuromonadales</taxon>
        <taxon>Desulfuromonadaceae</taxon>
        <taxon>Desulfuromonas</taxon>
    </lineage>
</organism>
<reference evidence="3 4" key="1">
    <citation type="journal article" date="2016" name="C (Basel)">
        <title>Selective Growth of and Electricity Production by Marine Exoelectrogenic Bacteria in Self-Aggregated Hydrogel of Microbially Reduced Graphene Oxide.</title>
        <authorList>
            <person name="Yoshida N."/>
            <person name="Goto Y."/>
            <person name="Miyata Y."/>
        </authorList>
    </citation>
    <scope>NUCLEOTIDE SEQUENCE [LARGE SCALE GENOMIC DNA]</scope>
    <source>
        <strain evidence="3 4">NIT-T3</strain>
    </source>
</reference>
<reference evidence="3 4" key="2">
    <citation type="journal article" date="2021" name="Int. J. Syst. Evol. Microbiol.">
        <title>Isolation and Polyphasic Characterization of Desulfuromonas versatilis sp. Nov., an Electrogenic Bacteria Capable of Versatile Metabolism Isolated from a Graphene Oxide-Reducing Enrichment Culture.</title>
        <authorList>
            <person name="Xie L."/>
            <person name="Yoshida N."/>
            <person name="Ishii S."/>
            <person name="Meng L."/>
        </authorList>
    </citation>
    <scope>NUCLEOTIDE SEQUENCE [LARGE SCALE GENOMIC DNA]</scope>
    <source>
        <strain evidence="3 4">NIT-T3</strain>
    </source>
</reference>
<evidence type="ECO:0000313" key="4">
    <source>
        <dbReference type="Proteomes" id="UP001319827"/>
    </source>
</evidence>
<protein>
    <recommendedName>
        <fullName evidence="2">Transglutaminase-like domain-containing protein</fullName>
    </recommendedName>
</protein>
<proteinExistence type="predicted"/>
<dbReference type="InterPro" id="IPR002931">
    <property type="entry name" value="Transglutaminase-like"/>
</dbReference>
<keyword evidence="4" id="KW-1185">Reference proteome</keyword>
<evidence type="ECO:0000259" key="2">
    <source>
        <dbReference type="SMART" id="SM00460"/>
    </source>
</evidence>
<feature type="chain" id="PRO_5047513788" description="Transglutaminase-like domain-containing protein" evidence="1">
    <location>
        <begin position="20"/>
        <end position="337"/>
    </location>
</feature>
<sequence length="337" mass="37266">MKKIAALVALLLAPVLATAAQPAERSGVITMEFDLSAHAQGEEARLWIPYPVSDANQQISGVKVSGDYADAAVYTDRVFQTAMLSASWPAEAKSRKLTFTFAVDRQEVQRREFPTREAAWDPADYALYLAPTSLGPVDGQVKRLADHITAEQKTVLGKARAIYDWICENMYRDPDTKGCGAGDVCTLLEKPGGKCADIHSVFVSLARAAGVPSREIFGIRQAKESEKDISTWQHCWAEFYLPGYGWVPVDPGDVRKAMLTEKLELSDPKTAEHRKYFWGGIDAYRVSLGQGRDLVLSPPQSGEAVNYLMYPYAQIGGKTLDWLDPASFKYTITYQAK</sequence>
<evidence type="ECO:0000256" key="1">
    <source>
        <dbReference type="SAM" id="SignalP"/>
    </source>
</evidence>
<gene>
    <name evidence="3" type="ORF">DESUT3_17000</name>
</gene>
<feature type="domain" description="Transglutaminase-like" evidence="2">
    <location>
        <begin position="187"/>
        <end position="253"/>
    </location>
</feature>
<dbReference type="PANTHER" id="PTHR38339:SF1">
    <property type="entry name" value="TRANSGLUTAMINASE-LIKE DOMAIN-CONTAINING PROTEIN"/>
    <property type="match status" value="1"/>
</dbReference>
<name>A0ABN6E0G7_9BACT</name>
<accession>A0ABN6E0G7</accession>
<dbReference type="EMBL" id="AP024355">
    <property type="protein sequence ID" value="BCR04631.1"/>
    <property type="molecule type" value="Genomic_DNA"/>
</dbReference>
<dbReference type="SUPFAM" id="SSF54001">
    <property type="entry name" value="Cysteine proteinases"/>
    <property type="match status" value="1"/>
</dbReference>
<dbReference type="InterPro" id="IPR038765">
    <property type="entry name" value="Papain-like_cys_pep_sf"/>
</dbReference>
<keyword evidence="1" id="KW-0732">Signal</keyword>
<feature type="signal peptide" evidence="1">
    <location>
        <begin position="1"/>
        <end position="19"/>
    </location>
</feature>
<dbReference type="RefSeq" id="WP_221252086.1">
    <property type="nucleotide sequence ID" value="NZ_AP024355.1"/>
</dbReference>
<dbReference type="SMART" id="SM00460">
    <property type="entry name" value="TGc"/>
    <property type="match status" value="1"/>
</dbReference>
<dbReference type="Gene3D" id="3.10.620.30">
    <property type="match status" value="1"/>
</dbReference>
<dbReference type="Proteomes" id="UP001319827">
    <property type="component" value="Chromosome"/>
</dbReference>
<evidence type="ECO:0000313" key="3">
    <source>
        <dbReference type="EMBL" id="BCR04631.1"/>
    </source>
</evidence>
<dbReference type="Pfam" id="PF01841">
    <property type="entry name" value="Transglut_core"/>
    <property type="match status" value="1"/>
</dbReference>
<dbReference type="PANTHER" id="PTHR38339">
    <property type="entry name" value="TRANSGLUTAMINASE DOMAIN PROTEIN"/>
    <property type="match status" value="1"/>
</dbReference>